<feature type="region of interest" description="Disordered" evidence="11">
    <location>
        <begin position="77"/>
        <end position="108"/>
    </location>
</feature>
<gene>
    <name evidence="12" type="primary">rpoZ</name>
    <name evidence="12" type="ORF">ACFFRE_13190</name>
</gene>
<dbReference type="SMART" id="SM01409">
    <property type="entry name" value="RNA_pol_Rpb6"/>
    <property type="match status" value="1"/>
</dbReference>
<dbReference type="SUPFAM" id="SSF63562">
    <property type="entry name" value="RPB6/omega subunit-like"/>
    <property type="match status" value="1"/>
</dbReference>
<dbReference type="RefSeq" id="WP_282436562.1">
    <property type="nucleotide sequence ID" value="NZ_JAKHEX010000011.1"/>
</dbReference>
<evidence type="ECO:0000256" key="11">
    <source>
        <dbReference type="SAM" id="MobiDB-lite"/>
    </source>
</evidence>
<dbReference type="InterPro" id="IPR036161">
    <property type="entry name" value="RPB6/omega-like_sf"/>
</dbReference>
<dbReference type="GO" id="GO:0003899">
    <property type="term" value="F:DNA-directed RNA polymerase activity"/>
    <property type="evidence" value="ECO:0007669"/>
    <property type="project" value="UniProtKB-EC"/>
</dbReference>
<dbReference type="GO" id="GO:0000428">
    <property type="term" value="C:DNA-directed RNA polymerase complex"/>
    <property type="evidence" value="ECO:0007669"/>
    <property type="project" value="UniProtKB-KW"/>
</dbReference>
<sequence>MAQRTPTLMDPPIERLLEVTGSKFALVTLAALRARQINSYYTSLGEGLGRIAPPQVTSVSGKPLTIAFEEIAAGKALPRVPSDDEAASGEAAGHDSEDQAEGTAAAAAATVNAVPDAGLATGGDGDGEPAA</sequence>
<reference evidence="12 13" key="1">
    <citation type="submission" date="2024-09" db="EMBL/GenBank/DDBJ databases">
        <authorList>
            <person name="Sun Q."/>
            <person name="Mori K."/>
        </authorList>
    </citation>
    <scope>NUCLEOTIDE SEQUENCE [LARGE SCALE GENOMIC DNA]</scope>
    <source>
        <strain evidence="12 13">JCM 15389</strain>
    </source>
</reference>
<keyword evidence="7" id="KW-0804">Transcription</keyword>
<evidence type="ECO:0000256" key="9">
    <source>
        <dbReference type="ARBA" id="ARBA00029924"/>
    </source>
</evidence>
<dbReference type="HAMAP" id="MF_00366">
    <property type="entry name" value="RNApol_bact_RpoZ"/>
    <property type="match status" value="1"/>
</dbReference>
<dbReference type="Pfam" id="PF01192">
    <property type="entry name" value="RNA_pol_Rpb6"/>
    <property type="match status" value="1"/>
</dbReference>
<comment type="caution">
    <text evidence="12">The sequence shown here is derived from an EMBL/GenBank/DDBJ whole genome shotgun (WGS) entry which is preliminary data.</text>
</comment>
<protein>
    <recommendedName>
        <fullName evidence="3">DNA-directed RNA polymerase subunit omega</fullName>
        <ecNumber evidence="2">2.7.7.6</ecNumber>
    </recommendedName>
    <alternativeName>
        <fullName evidence="9">Transcriptase subunit omega</fullName>
    </alternativeName>
</protein>
<evidence type="ECO:0000256" key="10">
    <source>
        <dbReference type="ARBA" id="ARBA00048552"/>
    </source>
</evidence>
<evidence type="ECO:0000256" key="4">
    <source>
        <dbReference type="ARBA" id="ARBA00022478"/>
    </source>
</evidence>
<keyword evidence="6 12" id="KW-0548">Nucleotidyltransferase</keyword>
<keyword evidence="5 12" id="KW-0808">Transferase</keyword>
<dbReference type="Proteomes" id="UP001589788">
    <property type="component" value="Unassembled WGS sequence"/>
</dbReference>
<evidence type="ECO:0000256" key="8">
    <source>
        <dbReference type="ARBA" id="ARBA00025935"/>
    </source>
</evidence>
<dbReference type="InterPro" id="IPR003716">
    <property type="entry name" value="DNA-dir_RNA_pol_omega"/>
</dbReference>
<organism evidence="12 13">
    <name type="scientific">Aciditerrimonas ferrireducens</name>
    <dbReference type="NCBI Taxonomy" id="667306"/>
    <lineage>
        <taxon>Bacteria</taxon>
        <taxon>Bacillati</taxon>
        <taxon>Actinomycetota</taxon>
        <taxon>Acidimicrobiia</taxon>
        <taxon>Acidimicrobiales</taxon>
        <taxon>Acidimicrobiaceae</taxon>
        <taxon>Aciditerrimonas</taxon>
    </lineage>
</organism>
<evidence type="ECO:0000313" key="13">
    <source>
        <dbReference type="Proteomes" id="UP001589788"/>
    </source>
</evidence>
<proteinExistence type="inferred from homology"/>
<comment type="catalytic activity">
    <reaction evidence="10">
        <text>RNA(n) + a ribonucleoside 5'-triphosphate = RNA(n+1) + diphosphate</text>
        <dbReference type="Rhea" id="RHEA:21248"/>
        <dbReference type="Rhea" id="RHEA-COMP:14527"/>
        <dbReference type="Rhea" id="RHEA-COMP:17342"/>
        <dbReference type="ChEBI" id="CHEBI:33019"/>
        <dbReference type="ChEBI" id="CHEBI:61557"/>
        <dbReference type="ChEBI" id="CHEBI:140395"/>
        <dbReference type="EC" id="2.7.7.6"/>
    </reaction>
</comment>
<comment type="subunit">
    <text evidence="8">The RNAP catalytic core consists of 2 alpha, 1 beta, 1 beta' and 1 omega subunit. When a sigma factor is associated with the core the holoenzyme is formed, which can initiate transcription.</text>
</comment>
<evidence type="ECO:0000256" key="3">
    <source>
        <dbReference type="ARBA" id="ARBA00013725"/>
    </source>
</evidence>
<dbReference type="Gene3D" id="3.90.940.10">
    <property type="match status" value="1"/>
</dbReference>
<evidence type="ECO:0000313" key="12">
    <source>
        <dbReference type="EMBL" id="MFC0083083.1"/>
    </source>
</evidence>
<dbReference type="NCBIfam" id="TIGR00690">
    <property type="entry name" value="rpoZ"/>
    <property type="match status" value="1"/>
</dbReference>
<dbReference type="PANTHER" id="PTHR34476:SF1">
    <property type="entry name" value="DNA-DIRECTED RNA POLYMERASE SUBUNIT OMEGA"/>
    <property type="match status" value="1"/>
</dbReference>
<name>A0ABV6C6Y7_9ACTN</name>
<dbReference type="InterPro" id="IPR006110">
    <property type="entry name" value="Pol_omega/Rpo6/RPB6"/>
</dbReference>
<evidence type="ECO:0000256" key="6">
    <source>
        <dbReference type="ARBA" id="ARBA00022695"/>
    </source>
</evidence>
<evidence type="ECO:0000256" key="1">
    <source>
        <dbReference type="ARBA" id="ARBA00006711"/>
    </source>
</evidence>
<dbReference type="EMBL" id="JBHLYQ010000250">
    <property type="protein sequence ID" value="MFC0083083.1"/>
    <property type="molecule type" value="Genomic_DNA"/>
</dbReference>
<evidence type="ECO:0000256" key="5">
    <source>
        <dbReference type="ARBA" id="ARBA00022679"/>
    </source>
</evidence>
<accession>A0ABV6C6Y7</accession>
<keyword evidence="4 12" id="KW-0240">DNA-directed RNA polymerase</keyword>
<evidence type="ECO:0000256" key="2">
    <source>
        <dbReference type="ARBA" id="ARBA00012418"/>
    </source>
</evidence>
<feature type="non-terminal residue" evidence="12">
    <location>
        <position position="131"/>
    </location>
</feature>
<dbReference type="EC" id="2.7.7.6" evidence="2"/>
<keyword evidence="13" id="KW-1185">Reference proteome</keyword>
<evidence type="ECO:0000256" key="7">
    <source>
        <dbReference type="ARBA" id="ARBA00023163"/>
    </source>
</evidence>
<comment type="similarity">
    <text evidence="1">Belongs to the RNA polymerase subunit omega family.</text>
</comment>
<dbReference type="PANTHER" id="PTHR34476">
    <property type="entry name" value="DNA-DIRECTED RNA POLYMERASE SUBUNIT OMEGA"/>
    <property type="match status" value="1"/>
</dbReference>